<dbReference type="AlphaFoldDB" id="A0A3P1SIS5"/>
<sequence length="201" mass="23666">MASMKLLNSPFGIWVLSSLIVGTFGFSYSVYSQERELTLERLRLLAEIRYRMDKASIFFSRHEKMCFLIENNSNENGYSNEHTEDMETFFDVFLDKQNIGLFDEYSKHGGYALIIDFEINLKRSYFKEYIDDSQMNIEDIHKDLSLLIVFRDKYSKGDENGLLAISYLASYTSLAIYFQYMYSKYYLDGEYDHSNINCSDT</sequence>
<gene>
    <name evidence="2" type="ORF">EHS89_19565</name>
</gene>
<dbReference type="RefSeq" id="WP_124927861.1">
    <property type="nucleotide sequence ID" value="NZ_BMOH01000010.1"/>
</dbReference>
<feature type="transmembrane region" description="Helical" evidence="1">
    <location>
        <begin position="161"/>
        <end position="182"/>
    </location>
</feature>
<keyword evidence="1" id="KW-0812">Transmembrane</keyword>
<name>A0A3P1SIS5_9GAMM</name>
<accession>A0A3P1SIS5</accession>
<keyword evidence="1" id="KW-1133">Transmembrane helix</keyword>
<evidence type="ECO:0000313" key="2">
    <source>
        <dbReference type="EMBL" id="RRC96937.1"/>
    </source>
</evidence>
<proteinExistence type="predicted"/>
<comment type="caution">
    <text evidence="2">The sequence shown here is derived from an EMBL/GenBank/DDBJ whole genome shotgun (WGS) entry which is preliminary data.</text>
</comment>
<evidence type="ECO:0000313" key="3">
    <source>
        <dbReference type="Proteomes" id="UP000267535"/>
    </source>
</evidence>
<evidence type="ECO:0000256" key="1">
    <source>
        <dbReference type="SAM" id="Phobius"/>
    </source>
</evidence>
<organism evidence="2 3">
    <name type="scientific">Amphritea balenae</name>
    <dbReference type="NCBI Taxonomy" id="452629"/>
    <lineage>
        <taxon>Bacteria</taxon>
        <taxon>Pseudomonadati</taxon>
        <taxon>Pseudomonadota</taxon>
        <taxon>Gammaproteobacteria</taxon>
        <taxon>Oceanospirillales</taxon>
        <taxon>Oceanospirillaceae</taxon>
        <taxon>Amphritea</taxon>
    </lineage>
</organism>
<dbReference type="Proteomes" id="UP000267535">
    <property type="component" value="Unassembled WGS sequence"/>
</dbReference>
<reference evidence="2 3" key="1">
    <citation type="submission" date="2018-11" db="EMBL/GenBank/DDBJ databases">
        <title>The draft genome sequence of Amphritea balenae JAMM 1525T.</title>
        <authorList>
            <person name="Fang Z."/>
            <person name="Zhang Y."/>
            <person name="Han X."/>
        </authorList>
    </citation>
    <scope>NUCLEOTIDE SEQUENCE [LARGE SCALE GENOMIC DNA]</scope>
    <source>
        <strain evidence="2 3">JAMM 1525</strain>
    </source>
</reference>
<dbReference type="EMBL" id="RQXV01000015">
    <property type="protein sequence ID" value="RRC96937.1"/>
    <property type="molecule type" value="Genomic_DNA"/>
</dbReference>
<keyword evidence="3" id="KW-1185">Reference proteome</keyword>
<feature type="transmembrane region" description="Helical" evidence="1">
    <location>
        <begin position="12"/>
        <end position="31"/>
    </location>
</feature>
<protein>
    <submittedName>
        <fullName evidence="2">Uncharacterized protein</fullName>
    </submittedName>
</protein>
<keyword evidence="1" id="KW-0472">Membrane</keyword>